<organism evidence="3 4">
    <name type="scientific">Sandaracinus amylolyticus</name>
    <dbReference type="NCBI Taxonomy" id="927083"/>
    <lineage>
        <taxon>Bacteria</taxon>
        <taxon>Pseudomonadati</taxon>
        <taxon>Myxococcota</taxon>
        <taxon>Polyangia</taxon>
        <taxon>Polyangiales</taxon>
        <taxon>Sandaracinaceae</taxon>
        <taxon>Sandaracinus</taxon>
    </lineage>
</organism>
<dbReference type="RefSeq" id="WP_053233464.1">
    <property type="nucleotide sequence ID" value="NZ_CP011125.1"/>
</dbReference>
<protein>
    <submittedName>
        <fullName evidence="3">Chaperone protein DnaJ</fullName>
    </submittedName>
</protein>
<gene>
    <name evidence="3" type="ORF">DB32_003425</name>
</gene>
<dbReference type="InterPro" id="IPR001623">
    <property type="entry name" value="DnaJ_domain"/>
</dbReference>
<dbReference type="InterPro" id="IPR052763">
    <property type="entry name" value="DnaJ_C4"/>
</dbReference>
<feature type="region of interest" description="Disordered" evidence="1">
    <location>
        <begin position="89"/>
        <end position="115"/>
    </location>
</feature>
<dbReference type="KEGG" id="samy:DB32_003425"/>
<name>A0A0F6YIY0_9BACT</name>
<dbReference type="AlphaFoldDB" id="A0A0F6YIY0"/>
<dbReference type="STRING" id="927083.DB32_003425"/>
<feature type="domain" description="J" evidence="2">
    <location>
        <begin position="11"/>
        <end position="81"/>
    </location>
</feature>
<dbReference type="PANTHER" id="PTHR44825:SF1">
    <property type="entry name" value="DNAJ HOMOLOG SUBFAMILY C MEMBER 4"/>
    <property type="match status" value="1"/>
</dbReference>
<keyword evidence="4" id="KW-1185">Reference proteome</keyword>
<sequence>MSTDDRLDQLDYYTLLGVARDASAEDVKRAFRAFARRYHPDRFAGQDGEKVARATRIYRRGSEAVQTLSDPTARRAYDAVLAKGELRLKSDARAPVEPAPKATRREPEPAKPTLQSPTARAFFTKAQDAARAGDLQTAWRQIKAAMQHEPGSPILEQALLKIERAMRGW</sequence>
<dbReference type="PANTHER" id="PTHR44825">
    <property type="match status" value="1"/>
</dbReference>
<dbReference type="Pfam" id="PF00226">
    <property type="entry name" value="DnaJ"/>
    <property type="match status" value="1"/>
</dbReference>
<dbReference type="InterPro" id="IPR036869">
    <property type="entry name" value="J_dom_sf"/>
</dbReference>
<evidence type="ECO:0000256" key="1">
    <source>
        <dbReference type="SAM" id="MobiDB-lite"/>
    </source>
</evidence>
<proteinExistence type="predicted"/>
<evidence type="ECO:0000313" key="3">
    <source>
        <dbReference type="EMBL" id="AKF06276.1"/>
    </source>
</evidence>
<dbReference type="OrthoDB" id="5382215at2"/>
<dbReference type="Proteomes" id="UP000034883">
    <property type="component" value="Chromosome"/>
</dbReference>
<evidence type="ECO:0000313" key="4">
    <source>
        <dbReference type="Proteomes" id="UP000034883"/>
    </source>
</evidence>
<dbReference type="CDD" id="cd06257">
    <property type="entry name" value="DnaJ"/>
    <property type="match status" value="1"/>
</dbReference>
<dbReference type="SUPFAM" id="SSF46565">
    <property type="entry name" value="Chaperone J-domain"/>
    <property type="match status" value="1"/>
</dbReference>
<evidence type="ECO:0000259" key="2">
    <source>
        <dbReference type="PROSITE" id="PS50076"/>
    </source>
</evidence>
<dbReference type="EMBL" id="CP011125">
    <property type="protein sequence ID" value="AKF06276.1"/>
    <property type="molecule type" value="Genomic_DNA"/>
</dbReference>
<dbReference type="PRINTS" id="PR00625">
    <property type="entry name" value="JDOMAIN"/>
</dbReference>
<accession>A0A0F6YIY0</accession>
<reference evidence="3 4" key="1">
    <citation type="submission" date="2015-03" db="EMBL/GenBank/DDBJ databases">
        <title>Genome assembly of Sandaracinus amylolyticus DSM 53668.</title>
        <authorList>
            <person name="Sharma G."/>
            <person name="Subramanian S."/>
        </authorList>
    </citation>
    <scope>NUCLEOTIDE SEQUENCE [LARGE SCALE GENOMIC DNA]</scope>
    <source>
        <strain evidence="3 4">DSM 53668</strain>
    </source>
</reference>
<dbReference type="Gene3D" id="1.10.287.110">
    <property type="entry name" value="DnaJ domain"/>
    <property type="match status" value="1"/>
</dbReference>
<dbReference type="PROSITE" id="PS50076">
    <property type="entry name" value="DNAJ_2"/>
    <property type="match status" value="1"/>
</dbReference>
<dbReference type="SMART" id="SM00271">
    <property type="entry name" value="DnaJ"/>
    <property type="match status" value="1"/>
</dbReference>